<protein>
    <recommendedName>
        <fullName evidence="3">Integral membrane protein</fullName>
    </recommendedName>
</protein>
<dbReference type="PANTHER" id="PTHR40078:SF1">
    <property type="entry name" value="INTEGRAL MEMBRANE PROTEIN"/>
    <property type="match status" value="1"/>
</dbReference>
<evidence type="ECO:0000313" key="2">
    <source>
        <dbReference type="EMBL" id="ACL07154.1"/>
    </source>
</evidence>
<dbReference type="STRING" id="883.DvMF_0194"/>
<feature type="transmembrane region" description="Helical" evidence="1">
    <location>
        <begin position="12"/>
        <end position="30"/>
    </location>
</feature>
<keyword evidence="1" id="KW-1133">Transmembrane helix</keyword>
<dbReference type="PANTHER" id="PTHR40078">
    <property type="entry name" value="INTEGRAL MEMBRANE PROTEIN-RELATED"/>
    <property type="match status" value="1"/>
</dbReference>
<reference evidence="2" key="1">
    <citation type="submission" date="2008-10" db="EMBL/GenBank/DDBJ databases">
        <title>Complete sequence of Desulfovibrio vulgaris str. 'Miyazaki F'.</title>
        <authorList>
            <person name="Lucas S."/>
            <person name="Copeland A."/>
            <person name="Lapidus A."/>
            <person name="Glavina del Rio T."/>
            <person name="Dalin E."/>
            <person name="Tice H."/>
            <person name="Bruce D."/>
            <person name="Goodwin L."/>
            <person name="Pitluck S."/>
            <person name="Sims D."/>
            <person name="Brettin T."/>
            <person name="Detter J.C."/>
            <person name="Han C."/>
            <person name="Larimer F."/>
            <person name="Land M."/>
            <person name="Hauser L."/>
            <person name="Kyrpides N."/>
            <person name="Mikhailova N."/>
            <person name="Hazen T.C."/>
            <person name="Richardson P."/>
        </authorList>
    </citation>
    <scope>NUCLEOTIDE SEQUENCE</scope>
    <source>
        <strain evidence="2">Miyazaki F</strain>
    </source>
</reference>
<feature type="transmembrane region" description="Helical" evidence="1">
    <location>
        <begin position="112"/>
        <end position="132"/>
    </location>
</feature>
<dbReference type="AlphaFoldDB" id="B8DNU7"/>
<feature type="transmembrane region" description="Helical" evidence="1">
    <location>
        <begin position="79"/>
        <end position="100"/>
    </location>
</feature>
<dbReference type="KEGG" id="dvm:DvMF_0194"/>
<dbReference type="InterPro" id="IPR038750">
    <property type="entry name" value="YczE/YyaS-like"/>
</dbReference>
<evidence type="ECO:0008006" key="3">
    <source>
        <dbReference type="Google" id="ProtNLM"/>
    </source>
</evidence>
<dbReference type="Pfam" id="PF19700">
    <property type="entry name" value="DUF6198"/>
    <property type="match status" value="1"/>
</dbReference>
<keyword evidence="1" id="KW-0812">Transmembrane</keyword>
<keyword evidence="1" id="KW-0472">Membrane</keyword>
<gene>
    <name evidence="2" type="ordered locus">DvMF_0194</name>
</gene>
<sequence>MDKTKALKRYLFFGGSLFLCAFGIALVTNARLGTTPITSVPYVLSLLSGLSLGMLTLLVNVVFVALQMLVMREGLSRKYLVQMPVVMVFSVFIDIAMALTRPLPLEGYPLQMAAVVVGSAILGLGIAFEIVCQLGILPGEGLVVAIAYRTRLAVGNVKTLFDCGHVVVAGGVSLIFAGTVLGLREGTVISALLVGNFVRLSGPLAQKATRLWAE</sequence>
<evidence type="ECO:0000256" key="1">
    <source>
        <dbReference type="SAM" id="Phobius"/>
    </source>
</evidence>
<proteinExistence type="predicted"/>
<organism evidence="2">
    <name type="scientific">Nitratidesulfovibrio vulgaris (strain DSM 19637 / Miyazaki F)</name>
    <name type="common">Desulfovibrio vulgaris</name>
    <dbReference type="NCBI Taxonomy" id="883"/>
    <lineage>
        <taxon>Bacteria</taxon>
        <taxon>Pseudomonadati</taxon>
        <taxon>Thermodesulfobacteriota</taxon>
        <taxon>Desulfovibrionia</taxon>
        <taxon>Desulfovibrionales</taxon>
        <taxon>Desulfovibrionaceae</taxon>
        <taxon>Nitratidesulfovibrio</taxon>
    </lineage>
</organism>
<name>B8DNU7_NITV9</name>
<dbReference type="EMBL" id="CP001197">
    <property type="protein sequence ID" value="ACL07154.1"/>
    <property type="molecule type" value="Genomic_DNA"/>
</dbReference>
<accession>B8DNU7</accession>
<feature type="transmembrane region" description="Helical" evidence="1">
    <location>
        <begin position="42"/>
        <end position="67"/>
    </location>
</feature>
<dbReference type="HOGENOM" id="CLU_083843_2_0_7"/>
<dbReference type="eggNOG" id="COG2364">
    <property type="taxonomic scope" value="Bacteria"/>
</dbReference>